<feature type="repeat" description="TPR" evidence="1">
    <location>
        <begin position="215"/>
        <end position="248"/>
    </location>
</feature>
<protein>
    <submittedName>
        <fullName evidence="2">TRAFs-binding domain-containing protein</fullName>
    </submittedName>
</protein>
<dbReference type="PROSITE" id="PS50005">
    <property type="entry name" value="TPR"/>
    <property type="match status" value="1"/>
</dbReference>
<organism evidence="2 3">
    <name type="scientific">Thauera sinica</name>
    <dbReference type="NCBI Taxonomy" id="2665146"/>
    <lineage>
        <taxon>Bacteria</taxon>
        <taxon>Pseudomonadati</taxon>
        <taxon>Pseudomonadota</taxon>
        <taxon>Betaproteobacteria</taxon>
        <taxon>Rhodocyclales</taxon>
        <taxon>Zoogloeaceae</taxon>
        <taxon>Thauera</taxon>
    </lineage>
</organism>
<gene>
    <name evidence="2" type="ORF">ACFPTN_11095</name>
</gene>
<dbReference type="InterPro" id="IPR019734">
    <property type="entry name" value="TPR_rpt"/>
</dbReference>
<keyword evidence="3" id="KW-1185">Reference proteome</keyword>
<comment type="caution">
    <text evidence="2">The sequence shown here is derived from an EMBL/GenBank/DDBJ whole genome shotgun (WGS) entry which is preliminary data.</text>
</comment>
<sequence>MKPHAFVAMPFGTKPGPDGRPIDFNRVYDEYIAPALAEAGFEVFRADREQRAGDIRTDMFQELLMSDLVVADLTLDNPNVWYELGVRHALRARGVILVQGPRPTQPFDTYTDRKLHYALQDGAPDPASLEADRRALAAMARATQSEWTGERVSPVYGLLPNLREPDWKTLLLAQANAFNAAYREWAGRTEIARRKLRPGDILVLADETPTRALRVEAKITAGEALLKLRHHDFALEQFEDALELDPSCKRAREKKVVCLGRLGRYEEASEWVHRLTEDFPADPEVWALLGRVEKDNWIARWRRDGTSGTELRTAAAGEDAALAEAIAPYHRAFIADPSHHFSGINALTLNLLRRHLGGKASDTVIGNLAGGVLWAALTAQERDHKDYWARASHAELCLLVDPLATVREAYGTAVAAANRDWFALDSSRQTLRLLRDLEFRPAETAAALEILDREIARSTPPFEPCQVFLFSGHMIDDPRRPVPRFPTGKESIAAQGIARALDALGAGPGDLALTQGASGGDILFLEACRARGLRLHLMLPLDEPEFIDRSVLPSAGGQQWRDRYYAIRGGLQDPPRIMPVELGPPPRTGGDGRADPFERCNLWLLYTALAWGIDKVRFICLWNGEGGDGPGGTAHMYREVKRRTGRVTWLDTRTLW</sequence>
<accession>A0ABW1ARJ4</accession>
<evidence type="ECO:0000313" key="2">
    <source>
        <dbReference type="EMBL" id="MFC5769920.1"/>
    </source>
</evidence>
<dbReference type="EMBL" id="JBHSOG010000043">
    <property type="protein sequence ID" value="MFC5769920.1"/>
    <property type="molecule type" value="Genomic_DNA"/>
</dbReference>
<name>A0ABW1ARJ4_9RHOO</name>
<dbReference type="SUPFAM" id="SSF48452">
    <property type="entry name" value="TPR-like"/>
    <property type="match status" value="1"/>
</dbReference>
<proteinExistence type="predicted"/>
<keyword evidence="1" id="KW-0802">TPR repeat</keyword>
<dbReference type="Proteomes" id="UP001595974">
    <property type="component" value="Unassembled WGS sequence"/>
</dbReference>
<dbReference type="RefSeq" id="WP_096451623.1">
    <property type="nucleotide sequence ID" value="NZ_JBHSOG010000043.1"/>
</dbReference>
<dbReference type="Gene3D" id="1.25.40.10">
    <property type="entry name" value="Tetratricopeptide repeat domain"/>
    <property type="match status" value="1"/>
</dbReference>
<reference evidence="3" key="1">
    <citation type="journal article" date="2019" name="Int. J. Syst. Evol. Microbiol.">
        <title>The Global Catalogue of Microorganisms (GCM) 10K type strain sequencing project: providing services to taxonomists for standard genome sequencing and annotation.</title>
        <authorList>
            <consortium name="The Broad Institute Genomics Platform"/>
            <consortium name="The Broad Institute Genome Sequencing Center for Infectious Disease"/>
            <person name="Wu L."/>
            <person name="Ma J."/>
        </authorList>
    </citation>
    <scope>NUCLEOTIDE SEQUENCE [LARGE SCALE GENOMIC DNA]</scope>
    <source>
        <strain evidence="3">SHR3</strain>
    </source>
</reference>
<dbReference type="InterPro" id="IPR046880">
    <property type="entry name" value="TPR-S"/>
</dbReference>
<evidence type="ECO:0000256" key="1">
    <source>
        <dbReference type="PROSITE-ProRule" id="PRU00339"/>
    </source>
</evidence>
<dbReference type="Pfam" id="PF20308">
    <property type="entry name" value="TPR-S"/>
    <property type="match status" value="1"/>
</dbReference>
<dbReference type="InterPro" id="IPR011990">
    <property type="entry name" value="TPR-like_helical_dom_sf"/>
</dbReference>
<evidence type="ECO:0000313" key="3">
    <source>
        <dbReference type="Proteomes" id="UP001595974"/>
    </source>
</evidence>